<dbReference type="EMBL" id="ALJF01000001">
    <property type="protein sequence ID" value="EKF61543.1"/>
    <property type="molecule type" value="Genomic_DNA"/>
</dbReference>
<evidence type="ECO:0000313" key="2">
    <source>
        <dbReference type="EMBL" id="EKF61543.1"/>
    </source>
</evidence>
<evidence type="ECO:0000313" key="3">
    <source>
        <dbReference type="Proteomes" id="UP000007123"/>
    </source>
</evidence>
<reference evidence="2 3" key="1">
    <citation type="journal article" date="2012" name="J. Bacteriol.">
        <title>Draft Genome Sequence of Agrobacterium albertimagni Strain AOL15.</title>
        <authorList>
            <person name="Trimble W.L."/>
            <person name="Phung le T."/>
            <person name="Meyer F."/>
            <person name="Gilbert J.A."/>
            <person name="Silver S."/>
        </authorList>
    </citation>
    <scope>NUCLEOTIDE SEQUENCE [LARGE SCALE GENOMIC DNA]</scope>
    <source>
        <strain evidence="2 3">AOL15</strain>
    </source>
</reference>
<protein>
    <submittedName>
        <fullName evidence="2">Uncharacterized protein</fullName>
    </submittedName>
</protein>
<dbReference type="InterPro" id="IPR015943">
    <property type="entry name" value="WD40/YVTN_repeat-like_dom_sf"/>
</dbReference>
<keyword evidence="3" id="KW-1185">Reference proteome</keyword>
<sequence length="330" mass="35144">MKRRLMVLSTGLAAFAALAALTYWGTRECGFFDTALGLSGCTGSRTIAGVSTLASTLARDTDGYLVVLGNKYEDVPGSRNYRVTTQVVRIDWAQGREVERVSFPAFGRIDQMQISPDGETIAVTCNTIYVCDLLSSADQRDALYSTQLALLNRDGSIVWHASVPMEDARPNSEGRSFDLAFAEDGQAVVAGAVAFAISDGAPLRGALPPAVSSNATINATDQIELAGAPRMLDLPDHYIPFNQLQSALSPDGARLATLSRRFSGKGMPRAILQVWDVETGGVLARHEIDTDLSPALAWQSDGQAVFVATAVGVEPGAATDLRRYGVEAGR</sequence>
<dbReference type="STRING" id="1156935.QWE_00025"/>
<comment type="caution">
    <text evidence="2">The sequence shown here is derived from an EMBL/GenBank/DDBJ whole genome shotgun (WGS) entry which is preliminary data.</text>
</comment>
<proteinExistence type="predicted"/>
<gene>
    <name evidence="2" type="ORF">QWE_00025</name>
</gene>
<feature type="chain" id="PRO_5003863096" evidence="1">
    <location>
        <begin position="20"/>
        <end position="330"/>
    </location>
</feature>
<accession>K2PKP6</accession>
<organism evidence="2 3">
    <name type="scientific">Agrobacterium albertimagni AOL15</name>
    <dbReference type="NCBI Taxonomy" id="1156935"/>
    <lineage>
        <taxon>Bacteria</taxon>
        <taxon>Pseudomonadati</taxon>
        <taxon>Pseudomonadota</taxon>
        <taxon>Alphaproteobacteria</taxon>
        <taxon>Hyphomicrobiales</taxon>
        <taxon>Rhizobiaceae</taxon>
        <taxon>Rhizobium/Agrobacterium group</taxon>
        <taxon>Agrobacterium</taxon>
    </lineage>
</organism>
<name>K2PKP6_9HYPH</name>
<dbReference type="Gene3D" id="2.130.10.10">
    <property type="entry name" value="YVTN repeat-like/Quinoprotein amine dehydrogenase"/>
    <property type="match status" value="1"/>
</dbReference>
<dbReference type="AlphaFoldDB" id="K2PKP6"/>
<dbReference type="PATRIC" id="fig|1156935.5.peg.4"/>
<feature type="signal peptide" evidence="1">
    <location>
        <begin position="1"/>
        <end position="19"/>
    </location>
</feature>
<evidence type="ECO:0000256" key="1">
    <source>
        <dbReference type="SAM" id="SignalP"/>
    </source>
</evidence>
<dbReference type="Proteomes" id="UP000007123">
    <property type="component" value="Unassembled WGS sequence"/>
</dbReference>
<dbReference type="OrthoDB" id="7761901at2"/>
<dbReference type="RefSeq" id="WP_006723997.1">
    <property type="nucleotide sequence ID" value="NZ_ALJF01000001.1"/>
</dbReference>
<dbReference type="InterPro" id="IPR011044">
    <property type="entry name" value="Quino_amine_DH_bsu"/>
</dbReference>
<keyword evidence="1" id="KW-0732">Signal</keyword>
<dbReference type="SUPFAM" id="SSF50969">
    <property type="entry name" value="YVTN repeat-like/Quinoprotein amine dehydrogenase"/>
    <property type="match status" value="1"/>
</dbReference>